<dbReference type="EMBL" id="LROS01000027">
    <property type="protein sequence ID" value="OBR92232.1"/>
    <property type="molecule type" value="Genomic_DNA"/>
</dbReference>
<organism evidence="8 9">
    <name type="scientific">Clostridium ragsdalei P11</name>
    <dbReference type="NCBI Taxonomy" id="1353534"/>
    <lineage>
        <taxon>Bacteria</taxon>
        <taxon>Bacillati</taxon>
        <taxon>Bacillota</taxon>
        <taxon>Clostridia</taxon>
        <taxon>Eubacteriales</taxon>
        <taxon>Clostridiaceae</taxon>
        <taxon>Clostridium</taxon>
    </lineage>
</organism>
<comment type="caution">
    <text evidence="8">The sequence shown here is derived from an EMBL/GenBank/DDBJ whole genome shotgun (WGS) entry which is preliminary data.</text>
</comment>
<dbReference type="InterPro" id="IPR019264">
    <property type="entry name" value="DUF2179"/>
</dbReference>
<feature type="transmembrane region" description="Helical" evidence="6">
    <location>
        <begin position="82"/>
        <end position="98"/>
    </location>
</feature>
<dbReference type="Pfam" id="PF10035">
    <property type="entry name" value="DUF2179"/>
    <property type="match status" value="1"/>
</dbReference>
<evidence type="ECO:0000256" key="3">
    <source>
        <dbReference type="ARBA" id="ARBA00022692"/>
    </source>
</evidence>
<evidence type="ECO:0000256" key="4">
    <source>
        <dbReference type="ARBA" id="ARBA00022989"/>
    </source>
</evidence>
<dbReference type="PIRSF" id="PIRSF006483">
    <property type="entry name" value="Membrane_protein_YitT"/>
    <property type="match status" value="1"/>
</dbReference>
<evidence type="ECO:0000256" key="5">
    <source>
        <dbReference type="ARBA" id="ARBA00023136"/>
    </source>
</evidence>
<keyword evidence="9" id="KW-1185">Reference proteome</keyword>
<keyword evidence="2" id="KW-1003">Cell membrane</keyword>
<proteinExistence type="predicted"/>
<keyword evidence="5 6" id="KW-0472">Membrane</keyword>
<dbReference type="Proteomes" id="UP000093954">
    <property type="component" value="Unassembled WGS sequence"/>
</dbReference>
<dbReference type="CDD" id="cd16380">
    <property type="entry name" value="YitT_C"/>
    <property type="match status" value="1"/>
</dbReference>
<dbReference type="AlphaFoldDB" id="A0A1A6AQ98"/>
<comment type="subcellular location">
    <subcellularLocation>
        <location evidence="1">Cell membrane</location>
        <topology evidence="1">Multi-pass membrane protein</topology>
    </subcellularLocation>
</comment>
<evidence type="ECO:0000256" key="2">
    <source>
        <dbReference type="ARBA" id="ARBA00022475"/>
    </source>
</evidence>
<gene>
    <name evidence="8" type="ORF">CLRAG_25190</name>
</gene>
<sequence>MNPWKKTIIINILVSEGGHYKDMKFIMKFIKKDDIINVVLIILGSFLGCISVNMFLTHAHLLSGGVTGIALIIQYLFKIQAGYVVLILNIPLFILSIVKLNKRFTIYSLIGMLTFSIGLILTQPISNMLHINDNLLYCIYGGVLNGIGFGIVFSYHGSTGGLDIISMLIRKKYSNFDIGKTSFGINLIIVSISAFIFGISNALYTLIAMYLTSAVLDKVVQGLYKSKSVIIITDKEREVTKRILEDLNRGVTMLYGEGAYTEKQKKILFCIIPLSQLPELKKIVTSCDKKAFISISDASEIMGKGFKKAI</sequence>
<dbReference type="InterPro" id="IPR003740">
    <property type="entry name" value="YitT"/>
</dbReference>
<dbReference type="InterPro" id="IPR015867">
    <property type="entry name" value="N-reg_PII/ATP_PRibTrfase_C"/>
</dbReference>
<feature type="domain" description="DUF2179" evidence="7">
    <location>
        <begin position="249"/>
        <end position="303"/>
    </location>
</feature>
<dbReference type="PANTHER" id="PTHR33545">
    <property type="entry name" value="UPF0750 MEMBRANE PROTEIN YITT-RELATED"/>
    <property type="match status" value="1"/>
</dbReference>
<evidence type="ECO:0000256" key="6">
    <source>
        <dbReference type="SAM" id="Phobius"/>
    </source>
</evidence>
<keyword evidence="3 6" id="KW-0812">Transmembrane</keyword>
<feature type="transmembrane region" description="Helical" evidence="6">
    <location>
        <begin position="104"/>
        <end position="122"/>
    </location>
</feature>
<accession>A0A1A6AQ98</accession>
<dbReference type="Pfam" id="PF02588">
    <property type="entry name" value="YitT_membrane"/>
    <property type="match status" value="1"/>
</dbReference>
<evidence type="ECO:0000313" key="8">
    <source>
        <dbReference type="EMBL" id="OBR92232.1"/>
    </source>
</evidence>
<protein>
    <recommendedName>
        <fullName evidence="7">DUF2179 domain-containing protein</fullName>
    </recommendedName>
</protein>
<name>A0A1A6AQ98_9CLOT</name>
<dbReference type="PANTHER" id="PTHR33545:SF5">
    <property type="entry name" value="UPF0750 MEMBRANE PROTEIN YITT"/>
    <property type="match status" value="1"/>
</dbReference>
<feature type="transmembrane region" description="Helical" evidence="6">
    <location>
        <begin position="183"/>
        <end position="211"/>
    </location>
</feature>
<dbReference type="GO" id="GO:0005886">
    <property type="term" value="C:plasma membrane"/>
    <property type="evidence" value="ECO:0007669"/>
    <property type="project" value="UniProtKB-SubCell"/>
</dbReference>
<dbReference type="PATRIC" id="fig|1353534.3.peg.2558"/>
<dbReference type="InterPro" id="IPR051461">
    <property type="entry name" value="UPF0750_membrane"/>
</dbReference>
<evidence type="ECO:0000256" key="1">
    <source>
        <dbReference type="ARBA" id="ARBA00004651"/>
    </source>
</evidence>
<feature type="transmembrane region" description="Helical" evidence="6">
    <location>
        <begin position="35"/>
        <end position="55"/>
    </location>
</feature>
<reference evidence="8 9" key="1">
    <citation type="journal article" date="2012" name="Front. Microbiol.">
        <title>Draft Genome Sequence of the Virulent Strain 01-B526 of the Fish Pathogen Aeromonas salmonicida.</title>
        <authorList>
            <person name="Charette S.J."/>
            <person name="Brochu F."/>
            <person name="Boyle B."/>
            <person name="Filion G."/>
            <person name="Tanaka K.H."/>
            <person name="Derome N."/>
        </authorList>
    </citation>
    <scope>NUCLEOTIDE SEQUENCE [LARGE SCALE GENOMIC DNA]</scope>
    <source>
        <strain evidence="8 9">P11</strain>
    </source>
</reference>
<keyword evidence="4 6" id="KW-1133">Transmembrane helix</keyword>
<feature type="transmembrane region" description="Helical" evidence="6">
    <location>
        <begin position="134"/>
        <end position="155"/>
    </location>
</feature>
<evidence type="ECO:0000259" key="7">
    <source>
        <dbReference type="Pfam" id="PF10035"/>
    </source>
</evidence>
<evidence type="ECO:0000313" key="9">
    <source>
        <dbReference type="Proteomes" id="UP000093954"/>
    </source>
</evidence>
<dbReference type="Gene3D" id="3.30.70.120">
    <property type="match status" value="1"/>
</dbReference>